<dbReference type="InterPro" id="IPR000835">
    <property type="entry name" value="HTH_MarR-typ"/>
</dbReference>
<accession>A0ABW1HEG5</accession>
<dbReference type="SMART" id="SM00347">
    <property type="entry name" value="HTH_MARR"/>
    <property type="match status" value="1"/>
</dbReference>
<dbReference type="Gene3D" id="1.10.287.100">
    <property type="match status" value="1"/>
</dbReference>
<dbReference type="PANTHER" id="PTHR39515:SF2">
    <property type="entry name" value="HTH-TYPE TRANSCRIPTIONAL REGULATOR RV0880"/>
    <property type="match status" value="1"/>
</dbReference>
<evidence type="ECO:0000259" key="1">
    <source>
        <dbReference type="PROSITE" id="PS50995"/>
    </source>
</evidence>
<dbReference type="InterPro" id="IPR036390">
    <property type="entry name" value="WH_DNA-bd_sf"/>
</dbReference>
<dbReference type="SUPFAM" id="SSF46785">
    <property type="entry name" value="Winged helix' DNA-binding domain"/>
    <property type="match status" value="1"/>
</dbReference>
<dbReference type="PANTHER" id="PTHR39515">
    <property type="entry name" value="CONSERVED PROTEIN"/>
    <property type="match status" value="1"/>
</dbReference>
<dbReference type="EMBL" id="JBHSQS010000047">
    <property type="protein sequence ID" value="MFC5927940.1"/>
    <property type="molecule type" value="Genomic_DNA"/>
</dbReference>
<dbReference type="InterPro" id="IPR036388">
    <property type="entry name" value="WH-like_DNA-bd_sf"/>
</dbReference>
<organism evidence="2 3">
    <name type="scientific">Micromonospora vulcania</name>
    <dbReference type="NCBI Taxonomy" id="1441873"/>
    <lineage>
        <taxon>Bacteria</taxon>
        <taxon>Bacillati</taxon>
        <taxon>Actinomycetota</taxon>
        <taxon>Actinomycetes</taxon>
        <taxon>Micromonosporales</taxon>
        <taxon>Micromonosporaceae</taxon>
        <taxon>Micromonospora</taxon>
    </lineage>
</organism>
<sequence>MRSTRTETKTLLTPRAEVLGQLVRNGPQTIAELAARRGVRHQTMSRMVGDLEQLGLADRAPNPADARGFVISLTEAGQAAVDADRAARRDWLAQAIALRLDEDDREALAHIPQLLTKLVE</sequence>
<name>A0ABW1HEG5_9ACTN</name>
<protein>
    <submittedName>
        <fullName evidence="2">MarR family winged helix-turn-helix transcriptional regulator</fullName>
    </submittedName>
</protein>
<dbReference type="RefSeq" id="WP_377516360.1">
    <property type="nucleotide sequence ID" value="NZ_JBHSQS010000047.1"/>
</dbReference>
<feature type="domain" description="HTH marR-type" evidence="1">
    <location>
        <begin position="1"/>
        <end position="120"/>
    </location>
</feature>
<dbReference type="Gene3D" id="1.10.10.10">
    <property type="entry name" value="Winged helix-like DNA-binding domain superfamily/Winged helix DNA-binding domain"/>
    <property type="match status" value="1"/>
</dbReference>
<dbReference type="Proteomes" id="UP001596226">
    <property type="component" value="Unassembled WGS sequence"/>
</dbReference>
<dbReference type="InterPro" id="IPR052526">
    <property type="entry name" value="HTH-type_Bedaq_tolerance"/>
</dbReference>
<proteinExistence type="predicted"/>
<comment type="caution">
    <text evidence="2">The sequence shown here is derived from an EMBL/GenBank/DDBJ whole genome shotgun (WGS) entry which is preliminary data.</text>
</comment>
<dbReference type="Pfam" id="PF12802">
    <property type="entry name" value="MarR_2"/>
    <property type="match status" value="1"/>
</dbReference>
<gene>
    <name evidence="2" type="ORF">ACFQGL_31930</name>
</gene>
<reference evidence="3" key="1">
    <citation type="journal article" date="2019" name="Int. J. Syst. Evol. Microbiol.">
        <title>The Global Catalogue of Microorganisms (GCM) 10K type strain sequencing project: providing services to taxonomists for standard genome sequencing and annotation.</title>
        <authorList>
            <consortium name="The Broad Institute Genomics Platform"/>
            <consortium name="The Broad Institute Genome Sequencing Center for Infectious Disease"/>
            <person name="Wu L."/>
            <person name="Ma J."/>
        </authorList>
    </citation>
    <scope>NUCLEOTIDE SEQUENCE [LARGE SCALE GENOMIC DNA]</scope>
    <source>
        <strain evidence="3">CGMCC 4.7144</strain>
    </source>
</reference>
<dbReference type="PROSITE" id="PS50995">
    <property type="entry name" value="HTH_MARR_2"/>
    <property type="match status" value="1"/>
</dbReference>
<evidence type="ECO:0000313" key="2">
    <source>
        <dbReference type="EMBL" id="MFC5927940.1"/>
    </source>
</evidence>
<keyword evidence="3" id="KW-1185">Reference proteome</keyword>
<evidence type="ECO:0000313" key="3">
    <source>
        <dbReference type="Proteomes" id="UP001596226"/>
    </source>
</evidence>